<evidence type="ECO:0000313" key="14">
    <source>
        <dbReference type="Proteomes" id="UP001145742"/>
    </source>
</evidence>
<sequence>MVASRCKESIARVQEATWAIVQGKWNNIDWGGADPGDGTLDFIHTLLCYCGTDSDEVLGDHMFLTVVLSTSGIEASSICIQNLACQPSCSAPSGDIRVDVTRAMESLQIQPMVTNEIGLQHMAQNLHVHPSRLHRDLSSLRQHCTDERLTPSKADHEDQIETKDKGSVLGPVLFNILINDIDEGIKCTLSKFRDDTKLSGAVDTPEGRDAIQRDLDKLEKQAHGNLMRFNKTKCRVLLLGWAVVGLLYPCIDSHLGEPHKFKREWASVMRCIAVFVGINHASAKLDFANNVQLSLTLAALSLGLWWTFDRSRSGLGLGITIAFVATLITQFLVYNGVYQYTSPDFLYIRSWLPCIFFSGGVTVGNIGRQLAMGIPEKPHND</sequence>
<keyword evidence="3 12" id="KW-0153">Cholesterol metabolism</keyword>
<evidence type="ECO:0000256" key="2">
    <source>
        <dbReference type="ARBA" id="ARBA00007475"/>
    </source>
</evidence>
<evidence type="ECO:0000256" key="8">
    <source>
        <dbReference type="ARBA" id="ARBA00023121"/>
    </source>
</evidence>
<dbReference type="EMBL" id="WHWB01034556">
    <property type="protein sequence ID" value="KAJ7408238.1"/>
    <property type="molecule type" value="Genomic_DNA"/>
</dbReference>
<keyword evidence="7 12" id="KW-0443">Lipid metabolism</keyword>
<dbReference type="InterPro" id="IPR025929">
    <property type="entry name" value="INSIG_fam"/>
</dbReference>
<feature type="transmembrane region" description="Helical" evidence="12">
    <location>
        <begin position="291"/>
        <end position="308"/>
    </location>
</feature>
<evidence type="ECO:0000256" key="4">
    <source>
        <dbReference type="ARBA" id="ARBA00022692"/>
    </source>
</evidence>
<evidence type="ECO:0000256" key="11">
    <source>
        <dbReference type="ARBA" id="ARBA00023221"/>
    </source>
</evidence>
<reference evidence="13" key="1">
    <citation type="submission" date="2019-10" db="EMBL/GenBank/DDBJ databases">
        <authorList>
            <person name="Soares A.E.R."/>
            <person name="Aleixo A."/>
            <person name="Schneider P."/>
            <person name="Miyaki C.Y."/>
            <person name="Schneider M.P."/>
            <person name="Mello C."/>
            <person name="Vasconcelos A.T.R."/>
        </authorList>
    </citation>
    <scope>NUCLEOTIDE SEQUENCE</scope>
    <source>
        <tissue evidence="13">Muscle</tissue>
    </source>
</reference>
<keyword evidence="6 12" id="KW-1133">Transmembrane helix</keyword>
<evidence type="ECO:0000256" key="5">
    <source>
        <dbReference type="ARBA" id="ARBA00022824"/>
    </source>
</evidence>
<dbReference type="PANTHER" id="PTHR15301:SF11">
    <property type="entry name" value="INSULIN-INDUCED GENE 1 PROTEIN"/>
    <property type="match status" value="1"/>
</dbReference>
<comment type="function">
    <text evidence="12">Mediates feedback control of cholesterol synthesis.</text>
</comment>
<evidence type="ECO:0000256" key="1">
    <source>
        <dbReference type="ARBA" id="ARBA00004477"/>
    </source>
</evidence>
<feature type="transmembrane region" description="Helical" evidence="12">
    <location>
        <begin position="236"/>
        <end position="255"/>
    </location>
</feature>
<keyword evidence="4 12" id="KW-0812">Transmembrane</keyword>
<evidence type="ECO:0000256" key="3">
    <source>
        <dbReference type="ARBA" id="ARBA00022548"/>
    </source>
</evidence>
<evidence type="ECO:0000256" key="6">
    <source>
        <dbReference type="ARBA" id="ARBA00022989"/>
    </source>
</evidence>
<evidence type="ECO:0000256" key="12">
    <source>
        <dbReference type="RuleBase" id="RU241113"/>
    </source>
</evidence>
<evidence type="ECO:0000313" key="13">
    <source>
        <dbReference type="EMBL" id="KAJ7408238.1"/>
    </source>
</evidence>
<comment type="similarity">
    <text evidence="2 12">Belongs to the INSIG family.</text>
</comment>
<evidence type="ECO:0000256" key="10">
    <source>
        <dbReference type="ARBA" id="ARBA00023166"/>
    </source>
</evidence>
<feature type="transmembrane region" description="Helical" evidence="12">
    <location>
        <begin position="315"/>
        <end position="334"/>
    </location>
</feature>
<evidence type="ECO:0000256" key="7">
    <source>
        <dbReference type="ARBA" id="ARBA00023098"/>
    </source>
</evidence>
<proteinExistence type="inferred from homology"/>
<protein>
    <recommendedName>
        <fullName evidence="12">Insulin-induced gene protein</fullName>
    </recommendedName>
</protein>
<comment type="subcellular location">
    <subcellularLocation>
        <location evidence="1">Endoplasmic reticulum membrane</location>
        <topology evidence="1">Multi-pass membrane protein</topology>
    </subcellularLocation>
</comment>
<keyword evidence="10" id="KW-1207">Sterol metabolism</keyword>
<keyword evidence="14" id="KW-1185">Reference proteome</keyword>
<keyword evidence="8" id="KW-0446">Lipid-binding</keyword>
<keyword evidence="9 12" id="KW-0472">Membrane</keyword>
<dbReference type="PANTHER" id="PTHR15301">
    <property type="entry name" value="INSULIN-INDUCED GENE 1"/>
    <property type="match status" value="1"/>
</dbReference>
<keyword evidence="5" id="KW-0256">Endoplasmic reticulum</keyword>
<gene>
    <name evidence="13" type="ORF">WISP_122051</name>
</gene>
<keyword evidence="11 12" id="KW-0753">Steroid metabolism</keyword>
<dbReference type="Pfam" id="PF07281">
    <property type="entry name" value="INSIG"/>
    <property type="match status" value="1"/>
</dbReference>
<organism evidence="13 14">
    <name type="scientific">Willisornis vidua</name>
    <name type="common">Xingu scale-backed antbird</name>
    <dbReference type="NCBI Taxonomy" id="1566151"/>
    <lineage>
        <taxon>Eukaryota</taxon>
        <taxon>Metazoa</taxon>
        <taxon>Chordata</taxon>
        <taxon>Craniata</taxon>
        <taxon>Vertebrata</taxon>
        <taxon>Euteleostomi</taxon>
        <taxon>Archelosauria</taxon>
        <taxon>Archosauria</taxon>
        <taxon>Dinosauria</taxon>
        <taxon>Saurischia</taxon>
        <taxon>Theropoda</taxon>
        <taxon>Coelurosauria</taxon>
        <taxon>Aves</taxon>
        <taxon>Neognathae</taxon>
        <taxon>Neoaves</taxon>
        <taxon>Telluraves</taxon>
        <taxon>Australaves</taxon>
        <taxon>Passeriformes</taxon>
        <taxon>Thamnophilidae</taxon>
        <taxon>Willisornis</taxon>
    </lineage>
</organism>
<comment type="caution">
    <text evidence="12">Lacks conserved residue(s) required for the propagation of feature annotation.</text>
</comment>
<evidence type="ECO:0000256" key="9">
    <source>
        <dbReference type="ARBA" id="ARBA00023136"/>
    </source>
</evidence>
<dbReference type="Proteomes" id="UP001145742">
    <property type="component" value="Unassembled WGS sequence"/>
</dbReference>
<comment type="caution">
    <text evidence="13">The sequence shown here is derived from an EMBL/GenBank/DDBJ whole genome shotgun (WGS) entry which is preliminary data.</text>
</comment>
<accession>A0ABQ9CWX0</accession>
<feature type="transmembrane region" description="Helical" evidence="12">
    <location>
        <begin position="346"/>
        <end position="367"/>
    </location>
</feature>
<name>A0ABQ9CWX0_9PASS</name>